<evidence type="ECO:0000256" key="3">
    <source>
        <dbReference type="SAM" id="Phobius"/>
    </source>
</evidence>
<dbReference type="InterPro" id="IPR003660">
    <property type="entry name" value="HAMP_dom"/>
</dbReference>
<dbReference type="GO" id="GO:0007165">
    <property type="term" value="P:signal transduction"/>
    <property type="evidence" value="ECO:0007669"/>
    <property type="project" value="InterPro"/>
</dbReference>
<dbReference type="SUPFAM" id="SSF58104">
    <property type="entry name" value="Methyl-accepting chemotaxis protein (MCP) signaling domain"/>
    <property type="match status" value="1"/>
</dbReference>
<keyword evidence="1" id="KW-0145">Chemotaxis</keyword>
<feature type="non-terminal residue" evidence="5">
    <location>
        <position position="386"/>
    </location>
</feature>
<name>A0A4R1YQR7_9RHOB</name>
<comment type="similarity">
    <text evidence="2">Belongs to the methyl-accepting chemotaxis (MCP) protein family.</text>
</comment>
<sequence>MLHHRLSLKALLALGTGILFLALCIAQSAVLQFQSAQAMRDAALGQQATSLRIVVDQFRSGFDGIEVSTAADGTIQQVTWDGVSGLADHSIIDRAGALSGETATVFAWDAAQGEFVRVSTNIRKQDGTRAVGTVLGRDNPVHAAMLRGESYTGEAMILGKPYLTLYQPFVSAGGEVRGIFYVGIDRSRIDTVIAAQRRTSLILSAIMVTMGVALLVGLLNVLFRPLPTLGKAFERMAGGDLDTEVPHTGRRDEIGAIARSADAFRETLSAARELDAAARQRQQEGAEVVQTLRAGLERLAAGDLTHALETPFPADYEGLRADFNATVDRLNNLIGSMIENSAEIRTRAGEIRSSSEDLSHRTENQAATLEETAAALDELTSSVRAA</sequence>
<dbReference type="InterPro" id="IPR051310">
    <property type="entry name" value="MCP_chemotaxis"/>
</dbReference>
<dbReference type="SMART" id="SM00304">
    <property type="entry name" value="HAMP"/>
    <property type="match status" value="2"/>
</dbReference>
<dbReference type="Pfam" id="PF00672">
    <property type="entry name" value="HAMP"/>
    <property type="match status" value="1"/>
</dbReference>
<dbReference type="GO" id="GO:0016020">
    <property type="term" value="C:membrane"/>
    <property type="evidence" value="ECO:0007669"/>
    <property type="project" value="InterPro"/>
</dbReference>
<gene>
    <name evidence="5" type="ORF">EV216_11959</name>
</gene>
<dbReference type="SUPFAM" id="SSF103190">
    <property type="entry name" value="Sensory domain-like"/>
    <property type="match status" value="1"/>
</dbReference>
<dbReference type="GO" id="GO:0006935">
    <property type="term" value="P:chemotaxis"/>
    <property type="evidence" value="ECO:0007669"/>
    <property type="project" value="UniProtKB-KW"/>
</dbReference>
<dbReference type="Gene3D" id="1.10.287.950">
    <property type="entry name" value="Methyl-accepting chemotaxis protein"/>
    <property type="match status" value="1"/>
</dbReference>
<dbReference type="CDD" id="cd06225">
    <property type="entry name" value="HAMP"/>
    <property type="match status" value="1"/>
</dbReference>
<dbReference type="EMBL" id="SLVM01000019">
    <property type="protein sequence ID" value="TCM81017.1"/>
    <property type="molecule type" value="Genomic_DNA"/>
</dbReference>
<dbReference type="PANTHER" id="PTHR43531">
    <property type="entry name" value="PROTEIN ICFG"/>
    <property type="match status" value="1"/>
</dbReference>
<dbReference type="RefSeq" id="WP_165899243.1">
    <property type="nucleotide sequence ID" value="NZ_SLVM01000019.1"/>
</dbReference>
<feature type="transmembrane region" description="Helical" evidence="3">
    <location>
        <begin position="201"/>
        <end position="223"/>
    </location>
</feature>
<reference evidence="5 6" key="1">
    <citation type="submission" date="2019-03" db="EMBL/GenBank/DDBJ databases">
        <title>Genomic Encyclopedia of Type Strains, Phase IV (KMG-IV): sequencing the most valuable type-strain genomes for metagenomic binning, comparative biology and taxonomic classification.</title>
        <authorList>
            <person name="Goeker M."/>
        </authorList>
    </citation>
    <scope>NUCLEOTIDE SEQUENCE [LARGE SCALE GENOMIC DNA]</scope>
    <source>
        <strain evidence="5 6">DSM 21153</strain>
    </source>
</reference>
<dbReference type="PANTHER" id="PTHR43531:SF11">
    <property type="entry name" value="METHYL-ACCEPTING CHEMOTAXIS PROTEIN 3"/>
    <property type="match status" value="1"/>
</dbReference>
<comment type="caution">
    <text evidence="5">The sequence shown here is derived from an EMBL/GenBank/DDBJ whole genome shotgun (WGS) entry which is preliminary data.</text>
</comment>
<keyword evidence="6" id="KW-1185">Reference proteome</keyword>
<keyword evidence="3" id="KW-0812">Transmembrane</keyword>
<dbReference type="InterPro" id="IPR029151">
    <property type="entry name" value="Sensor-like_sf"/>
</dbReference>
<dbReference type="Gene3D" id="1.10.8.500">
    <property type="entry name" value="HAMP domain in histidine kinase"/>
    <property type="match status" value="1"/>
</dbReference>
<feature type="domain" description="HAMP" evidence="4">
    <location>
        <begin position="220"/>
        <end position="273"/>
    </location>
</feature>
<evidence type="ECO:0000313" key="6">
    <source>
        <dbReference type="Proteomes" id="UP000295277"/>
    </source>
</evidence>
<feature type="domain" description="HAMP" evidence="4">
    <location>
        <begin position="283"/>
        <end position="335"/>
    </location>
</feature>
<keyword evidence="3" id="KW-0472">Membrane</keyword>
<evidence type="ECO:0000256" key="2">
    <source>
        <dbReference type="ARBA" id="ARBA00029447"/>
    </source>
</evidence>
<keyword evidence="3" id="KW-1133">Transmembrane helix</keyword>
<evidence type="ECO:0000313" key="5">
    <source>
        <dbReference type="EMBL" id="TCM81017.1"/>
    </source>
</evidence>
<dbReference type="InterPro" id="IPR033462">
    <property type="entry name" value="Cache_3-Cache_2"/>
</dbReference>
<dbReference type="PROSITE" id="PS50885">
    <property type="entry name" value="HAMP"/>
    <property type="match status" value="2"/>
</dbReference>
<proteinExistence type="inferred from homology"/>
<evidence type="ECO:0000259" key="4">
    <source>
        <dbReference type="PROSITE" id="PS50885"/>
    </source>
</evidence>
<dbReference type="Pfam" id="PF17201">
    <property type="entry name" value="Cache_3-Cache_2"/>
    <property type="match status" value="1"/>
</dbReference>
<accession>A0A4R1YQR7</accession>
<evidence type="ECO:0000256" key="1">
    <source>
        <dbReference type="ARBA" id="ARBA00022500"/>
    </source>
</evidence>
<protein>
    <submittedName>
        <fullName evidence="5">HAMP domain-containing protein</fullName>
    </submittedName>
</protein>
<dbReference type="AlphaFoldDB" id="A0A4R1YQR7"/>
<organism evidence="5 6">
    <name type="scientific">Rhodovulum steppense</name>
    <dbReference type="NCBI Taxonomy" id="540251"/>
    <lineage>
        <taxon>Bacteria</taxon>
        <taxon>Pseudomonadati</taxon>
        <taxon>Pseudomonadota</taxon>
        <taxon>Alphaproteobacteria</taxon>
        <taxon>Rhodobacterales</taxon>
        <taxon>Paracoccaceae</taxon>
        <taxon>Rhodovulum</taxon>
    </lineage>
</organism>
<dbReference type="Proteomes" id="UP000295277">
    <property type="component" value="Unassembled WGS sequence"/>
</dbReference>
<dbReference type="SUPFAM" id="SSF158472">
    <property type="entry name" value="HAMP domain-like"/>
    <property type="match status" value="1"/>
</dbReference>